<organism evidence="2 3">
    <name type="scientific">Neorhizobium huautlense</name>
    <dbReference type="NCBI Taxonomy" id="67774"/>
    <lineage>
        <taxon>Bacteria</taxon>
        <taxon>Pseudomonadati</taxon>
        <taxon>Pseudomonadota</taxon>
        <taxon>Alphaproteobacteria</taxon>
        <taxon>Hyphomicrobiales</taxon>
        <taxon>Rhizobiaceae</taxon>
        <taxon>Rhizobium/Agrobacterium group</taxon>
        <taxon>Neorhizobium</taxon>
    </lineage>
</organism>
<dbReference type="CDD" id="cd02440">
    <property type="entry name" value="AdoMet_MTases"/>
    <property type="match status" value="1"/>
</dbReference>
<reference evidence="2 3" key="1">
    <citation type="submission" date="2023-07" db="EMBL/GenBank/DDBJ databases">
        <title>Sorghum-associated microbial communities from plants grown in Nebraska, USA.</title>
        <authorList>
            <person name="Schachtman D."/>
        </authorList>
    </citation>
    <scope>NUCLEOTIDE SEQUENCE [LARGE SCALE GENOMIC DNA]</scope>
    <source>
        <strain evidence="2 3">DS1307</strain>
    </source>
</reference>
<accession>A0ABT9PYB0</accession>
<dbReference type="Proteomes" id="UP001241472">
    <property type="component" value="Unassembled WGS sequence"/>
</dbReference>
<dbReference type="SUPFAM" id="SSF53335">
    <property type="entry name" value="S-adenosyl-L-methionine-dependent methyltransferases"/>
    <property type="match status" value="1"/>
</dbReference>
<keyword evidence="3" id="KW-1185">Reference proteome</keyword>
<gene>
    <name evidence="2" type="ORF">J2T09_003621</name>
</gene>
<dbReference type="GO" id="GO:0032259">
    <property type="term" value="P:methylation"/>
    <property type="evidence" value="ECO:0007669"/>
    <property type="project" value="UniProtKB-KW"/>
</dbReference>
<evidence type="ECO:0000313" key="2">
    <source>
        <dbReference type="EMBL" id="MDP9838849.1"/>
    </source>
</evidence>
<keyword evidence="2" id="KW-0489">Methyltransferase</keyword>
<dbReference type="EMBL" id="JAUSRF010000012">
    <property type="protein sequence ID" value="MDP9838849.1"/>
    <property type="molecule type" value="Genomic_DNA"/>
</dbReference>
<sequence>MDYQSAGSVLEDRYIKACQSVDRTIATEDEMRSSWSLCQDVYMFGGRTALRVCHQVMMMANKKELKRILDFPCGHGRALRYLRAAYPDADIFVSDINEPGVEFCRTQFGARPFRSYVELENTELTPSMDLIWCGSLLTHLDERRSKLLIHKFLMPWHRKASVYSPPMDAFIRVMFRRNSRSWSGAGGTISCATIIGRDMVITSIRGGRRRNTACR</sequence>
<protein>
    <submittedName>
        <fullName evidence="2">SAM-dependent methyltransferase</fullName>
    </submittedName>
</protein>
<comment type="caution">
    <text evidence="2">The sequence shown here is derived from an EMBL/GenBank/DDBJ whole genome shotgun (WGS) entry which is preliminary data.</text>
</comment>
<dbReference type="Pfam" id="PF08242">
    <property type="entry name" value="Methyltransf_12"/>
    <property type="match status" value="1"/>
</dbReference>
<name>A0ABT9PYB0_9HYPH</name>
<proteinExistence type="predicted"/>
<dbReference type="GO" id="GO:0008168">
    <property type="term" value="F:methyltransferase activity"/>
    <property type="evidence" value="ECO:0007669"/>
    <property type="project" value="UniProtKB-KW"/>
</dbReference>
<dbReference type="InterPro" id="IPR013217">
    <property type="entry name" value="Methyltransf_12"/>
</dbReference>
<keyword evidence="2" id="KW-0808">Transferase</keyword>
<dbReference type="Gene3D" id="3.40.50.150">
    <property type="entry name" value="Vaccinia Virus protein VP39"/>
    <property type="match status" value="1"/>
</dbReference>
<evidence type="ECO:0000259" key="1">
    <source>
        <dbReference type="Pfam" id="PF08242"/>
    </source>
</evidence>
<feature type="domain" description="Methyltransferase type 12" evidence="1">
    <location>
        <begin position="69"/>
        <end position="145"/>
    </location>
</feature>
<evidence type="ECO:0000313" key="3">
    <source>
        <dbReference type="Proteomes" id="UP001241472"/>
    </source>
</evidence>
<dbReference type="InterPro" id="IPR029063">
    <property type="entry name" value="SAM-dependent_MTases_sf"/>
</dbReference>